<dbReference type="EMBL" id="VIGI01000008">
    <property type="protein sequence ID" value="KAB8296925.1"/>
    <property type="molecule type" value="Genomic_DNA"/>
</dbReference>
<name>A0A5N6K3I8_MONLA</name>
<dbReference type="InterPro" id="IPR011990">
    <property type="entry name" value="TPR-like_helical_dom_sf"/>
</dbReference>
<gene>
    <name evidence="2" type="ORF">EYC80_002333</name>
</gene>
<dbReference type="SUPFAM" id="SSF48452">
    <property type="entry name" value="TPR-like"/>
    <property type="match status" value="1"/>
</dbReference>
<dbReference type="Proteomes" id="UP000326757">
    <property type="component" value="Unassembled WGS sequence"/>
</dbReference>
<keyword evidence="3" id="KW-1185">Reference proteome</keyword>
<reference evidence="2 3" key="1">
    <citation type="submission" date="2019-06" db="EMBL/GenBank/DDBJ databases">
        <title>Genome Sequence of the Brown Rot Fungal Pathogen Monilinia laxa.</title>
        <authorList>
            <person name="De Miccolis Angelini R.M."/>
            <person name="Landi L."/>
            <person name="Abate D."/>
            <person name="Pollastro S."/>
            <person name="Romanazzi G."/>
            <person name="Faretra F."/>
        </authorList>
    </citation>
    <scope>NUCLEOTIDE SEQUENCE [LARGE SCALE GENOMIC DNA]</scope>
    <source>
        <strain evidence="2 3">Mlax316</strain>
    </source>
</reference>
<dbReference type="OrthoDB" id="5328412at2759"/>
<evidence type="ECO:0000313" key="2">
    <source>
        <dbReference type="EMBL" id="KAB8296925.1"/>
    </source>
</evidence>
<dbReference type="Gene3D" id="1.25.40.10">
    <property type="entry name" value="Tetratricopeptide repeat domain"/>
    <property type="match status" value="1"/>
</dbReference>
<proteinExistence type="predicted"/>
<evidence type="ECO:0000256" key="1">
    <source>
        <dbReference type="SAM" id="MobiDB-lite"/>
    </source>
</evidence>
<feature type="compositionally biased region" description="Polar residues" evidence="1">
    <location>
        <begin position="195"/>
        <end position="207"/>
    </location>
</feature>
<comment type="caution">
    <text evidence="2">The sequence shown here is derived from an EMBL/GenBank/DDBJ whole genome shotgun (WGS) entry which is preliminary data.</text>
</comment>
<sequence>MHQGKRILGILNNKKKSKNSPQIPATADEYLAAGVDFEEAGEKWRGGDAAKSTRFFIRAVNNYEEALKKFPNSFDLAYNKARVLYELTQYPKLAAQLTGTLLDHLTTALEASRYALGLKQDNADILFNTAQVLTSIAEVTSETRNIGNDNNLALLEEAIELFQRCLALQEYQYTESQAQAEFVPKSDSDPDPEESGTSLSDASSQPPQDDRWATIVEPVALDTLLDTLIAQLQTLATLCGLVNVDAGRGLAWIEEYSSPLIGQKLQNYLQGTTDREQEAGLAKSNFIAALADANFRVQRIDLGTYERVLNDAYSSLNLDDDHPEGLCDKAEAFISYNASLRLNYDAAQSPEVSASRWKVLSAALDNLTKASKLPSADNLPKIHILRGDVELLRFQLGQQPSNYDIAFKNGTVLAKNAEKFYRGAGILARSEGLTKELQEAGAKEALAMSLYGEKAKLLEAVKLHAGLVRGVLEDSLDDGLVSYEALSAMGIA</sequence>
<dbReference type="AlphaFoldDB" id="A0A5N6K3I8"/>
<protein>
    <submittedName>
        <fullName evidence="2">Uncharacterized protein</fullName>
    </submittedName>
</protein>
<accession>A0A5N6K3I8</accession>
<organism evidence="2 3">
    <name type="scientific">Monilinia laxa</name>
    <name type="common">Brown rot fungus</name>
    <name type="synonym">Sclerotinia laxa</name>
    <dbReference type="NCBI Taxonomy" id="61186"/>
    <lineage>
        <taxon>Eukaryota</taxon>
        <taxon>Fungi</taxon>
        <taxon>Dikarya</taxon>
        <taxon>Ascomycota</taxon>
        <taxon>Pezizomycotina</taxon>
        <taxon>Leotiomycetes</taxon>
        <taxon>Helotiales</taxon>
        <taxon>Sclerotiniaceae</taxon>
        <taxon>Monilinia</taxon>
    </lineage>
</organism>
<evidence type="ECO:0000313" key="3">
    <source>
        <dbReference type="Proteomes" id="UP000326757"/>
    </source>
</evidence>
<feature type="region of interest" description="Disordered" evidence="1">
    <location>
        <begin position="179"/>
        <end position="209"/>
    </location>
</feature>